<dbReference type="RefSeq" id="WP_121852325.1">
    <property type="nucleotide sequence ID" value="NZ_CP037952.1"/>
</dbReference>
<sequence>MIPCSFSTFNESFDDKLSGQQLEQPNNSSREITNENHASRLELPFVDAIEFSQPVSSRSSLLNVYDIQEHKSVSESLNDWLNAREEGGCASVSGGSPSCDNKEIKETTPFQLSNNHTGDIPVNETHLLNVYDIQEYQSVSESLSDWLSASEDGDCASVSEGSPSCDNKEIKETTPFQLSSNYTADSPVPETHANENDTEPQPSKGLRRATPRKRERPAKLNDFLFDSDLGVKKAKPNKRENTIATRLEAESGAKKVTDSTFSNETEKTLITPKNPKKKVIRGKGIPLNVVMTYQEAKEYVQAKDIKSLPKLKAYLTKHPAVQIPKVPDMYWKKEWEGCYKFFGTKPNKFESTVTFEECIDLFREKQLKTSKGWLEYVREANKTRPQESRLPSKPNIYFSDRCSSWSEFAASARLEGYDVNQARIKSLSATKDPELDRLPVLDYEKHKIVARNCLVKNQIGWEAFVEDCSYRPQAFEGYRIVCRVKDYFSKSGEWQGWDNFWGEGN</sequence>
<dbReference type="EMBL" id="QYYH01000015">
    <property type="protein sequence ID" value="RJY18800.1"/>
    <property type="molecule type" value="Genomic_DNA"/>
</dbReference>
<evidence type="ECO:0000256" key="1">
    <source>
        <dbReference type="SAM" id="MobiDB-lite"/>
    </source>
</evidence>
<feature type="compositionally biased region" description="Polar residues" evidence="1">
    <location>
        <begin position="174"/>
        <end position="184"/>
    </location>
</feature>
<evidence type="ECO:0000313" key="3">
    <source>
        <dbReference type="Proteomes" id="UP000273022"/>
    </source>
</evidence>
<proteinExistence type="predicted"/>
<feature type="region of interest" description="Disordered" evidence="1">
    <location>
        <begin position="151"/>
        <end position="220"/>
    </location>
</feature>
<gene>
    <name evidence="2" type="ORF">D5R81_03795</name>
</gene>
<dbReference type="AlphaFoldDB" id="A0A3A6TWL1"/>
<feature type="compositionally biased region" description="Basic residues" evidence="1">
    <location>
        <begin position="205"/>
        <end position="216"/>
    </location>
</feature>
<comment type="caution">
    <text evidence="2">The sequence shown here is derived from an EMBL/GenBank/DDBJ whole genome shotgun (WGS) entry which is preliminary data.</text>
</comment>
<evidence type="ECO:0000313" key="2">
    <source>
        <dbReference type="EMBL" id="RJY18800.1"/>
    </source>
</evidence>
<reference evidence="2 3" key="1">
    <citation type="submission" date="2018-09" db="EMBL/GenBank/DDBJ databases">
        <title>Phylogeny of the Shewanellaceae, and recommendation for two new genera, Pseudoshewanella and Parashewanella.</title>
        <authorList>
            <person name="Wang G."/>
        </authorList>
    </citation>
    <scope>NUCLEOTIDE SEQUENCE [LARGE SCALE GENOMIC DNA]</scope>
    <source>
        <strain evidence="2 3">KCTC 22492</strain>
    </source>
</reference>
<keyword evidence="3" id="KW-1185">Reference proteome</keyword>
<name>A0A3A6TWL1_9GAMM</name>
<protein>
    <submittedName>
        <fullName evidence="2">Uncharacterized protein</fullName>
    </submittedName>
</protein>
<dbReference type="Proteomes" id="UP000273022">
    <property type="component" value="Unassembled WGS sequence"/>
</dbReference>
<organism evidence="2 3">
    <name type="scientific">Parashewanella spongiae</name>
    <dbReference type="NCBI Taxonomy" id="342950"/>
    <lineage>
        <taxon>Bacteria</taxon>
        <taxon>Pseudomonadati</taxon>
        <taxon>Pseudomonadota</taxon>
        <taxon>Gammaproteobacteria</taxon>
        <taxon>Alteromonadales</taxon>
        <taxon>Shewanellaceae</taxon>
        <taxon>Parashewanella</taxon>
    </lineage>
</organism>
<accession>A0A3A6TWL1</accession>